<keyword evidence="3" id="KW-1185">Reference proteome</keyword>
<dbReference type="OrthoDB" id="6306524at2"/>
<reference evidence="2 3" key="1">
    <citation type="submission" date="2016-07" db="EMBL/GenBank/DDBJ databases">
        <title>Complete genome sequence of Altererythrobacter dongtanensis KCTC 22672, a type strain with esterase isolated from tidal flat.</title>
        <authorList>
            <person name="Cheng H."/>
            <person name="Wu Y.-H."/>
            <person name="Zhou P."/>
            <person name="Huo Y.-Y."/>
            <person name="Wang C.-S."/>
            <person name="Xu X.-W."/>
        </authorList>
    </citation>
    <scope>NUCLEOTIDE SEQUENCE [LARGE SCALE GENOMIC DNA]</scope>
    <source>
        <strain evidence="2 3">KCTC 22672</strain>
    </source>
</reference>
<evidence type="ECO:0000313" key="2">
    <source>
        <dbReference type="EMBL" id="ANY19947.1"/>
    </source>
</evidence>
<protein>
    <recommendedName>
        <fullName evidence="4">Chalcone isomerase domain-containing protein</fullName>
    </recommendedName>
</protein>
<dbReference type="STRING" id="692370.A6F68_01431"/>
<dbReference type="AlphaFoldDB" id="A0A1B2ACT4"/>
<feature type="chain" id="PRO_5008534038" description="Chalcone isomerase domain-containing protein" evidence="1">
    <location>
        <begin position="22"/>
        <end position="197"/>
    </location>
</feature>
<keyword evidence="1" id="KW-0732">Signal</keyword>
<name>A0A1B2ACT4_9SPHN</name>
<evidence type="ECO:0008006" key="4">
    <source>
        <dbReference type="Google" id="ProtNLM"/>
    </source>
</evidence>
<accession>A0A1B2ACT4</accession>
<dbReference type="KEGG" id="ado:A6F68_01431"/>
<sequence>MKRLIGFLALVLALWSVPAAAQWRLVPAGEARAVVNGAMTVSPKGEWNRSTQRPTKRSEIWTKDGTTLGELDFWLGVKPGEPLFKERDKKKAPLPKFDPNMLPTDLVEFFEDTARTVLGGSLFETTYVKPAMLAGHPGVEFEFVYTGGDEVARRGLVRGAIIGDRLYLINWDAPKLHYFDEHVDDVRAIMDSARFGG</sequence>
<organism evidence="2 3">
    <name type="scientific">Tsuneonella dongtanensis</name>
    <dbReference type="NCBI Taxonomy" id="692370"/>
    <lineage>
        <taxon>Bacteria</taxon>
        <taxon>Pseudomonadati</taxon>
        <taxon>Pseudomonadota</taxon>
        <taxon>Alphaproteobacteria</taxon>
        <taxon>Sphingomonadales</taxon>
        <taxon>Erythrobacteraceae</taxon>
        <taxon>Tsuneonella</taxon>
    </lineage>
</organism>
<dbReference type="EMBL" id="CP016591">
    <property type="protein sequence ID" value="ANY19947.1"/>
    <property type="molecule type" value="Genomic_DNA"/>
</dbReference>
<gene>
    <name evidence="2" type="ORF">A6F68_01431</name>
</gene>
<dbReference type="RefSeq" id="WP_067677827.1">
    <property type="nucleotide sequence ID" value="NZ_CP016591.1"/>
</dbReference>
<evidence type="ECO:0000313" key="3">
    <source>
        <dbReference type="Proteomes" id="UP000092932"/>
    </source>
</evidence>
<evidence type="ECO:0000256" key="1">
    <source>
        <dbReference type="SAM" id="SignalP"/>
    </source>
</evidence>
<feature type="signal peptide" evidence="1">
    <location>
        <begin position="1"/>
        <end position="21"/>
    </location>
</feature>
<proteinExistence type="predicted"/>
<dbReference type="Proteomes" id="UP000092932">
    <property type="component" value="Chromosome"/>
</dbReference>